<dbReference type="PROSITE" id="PS51257">
    <property type="entry name" value="PROKAR_LIPOPROTEIN"/>
    <property type="match status" value="1"/>
</dbReference>
<proteinExistence type="predicted"/>
<evidence type="ECO:0000256" key="1">
    <source>
        <dbReference type="SAM" id="SignalP"/>
    </source>
</evidence>
<dbReference type="RefSeq" id="WP_170040087.1">
    <property type="nucleotide sequence ID" value="NZ_JABDTL010000002.1"/>
</dbReference>
<sequence length="419" mass="43749">MQRRILLSGLFAAFAAAAACSDDTPTLSGDDQFPPGTTPVTREVLIPASQFLRVLGSYDGYTDASDAPFVEVAENYEGLYAHALTRFRGFPTNVTYRAAGGTRTDTTFSYRPSSLVARIDTLASTTGRLTLSVYAATQSWDPGSTTWENAADTSGVRTPWTQAGGTRGTLLAQAVRTPGGADSLVFTLSPDAVRALSDSLSPGVIITAQEAGVRVRLISLLLRASVKPDSAANADTTIVTTVNSAPKAGIFTPGQPAAPQGTIAIGGIASARTLVELNPRQQVPACASGSCGTVPLSQVELNSVALLLRPVSVPNGFAPLGFVTYSMRRVSEPELGRFAPLGAVVSEQGAERFRGGDSLAVVSFTTLTFASSRNPDLPITFALVAEGAGNSPATFGVGFFRADPMLRVVYTLPARRVLP</sequence>
<dbReference type="AlphaFoldDB" id="A0A841H4V9"/>
<feature type="signal peptide" evidence="1">
    <location>
        <begin position="1"/>
        <end position="21"/>
    </location>
</feature>
<organism evidence="2 3">
    <name type="scientific">Longimicrobium terrae</name>
    <dbReference type="NCBI Taxonomy" id="1639882"/>
    <lineage>
        <taxon>Bacteria</taxon>
        <taxon>Pseudomonadati</taxon>
        <taxon>Gemmatimonadota</taxon>
        <taxon>Longimicrobiia</taxon>
        <taxon>Longimicrobiales</taxon>
        <taxon>Longimicrobiaceae</taxon>
        <taxon>Longimicrobium</taxon>
    </lineage>
</organism>
<evidence type="ECO:0008006" key="4">
    <source>
        <dbReference type="Google" id="ProtNLM"/>
    </source>
</evidence>
<name>A0A841H4V9_9BACT</name>
<feature type="chain" id="PRO_5032861053" description="DNRLRE domain-containing protein" evidence="1">
    <location>
        <begin position="22"/>
        <end position="419"/>
    </location>
</feature>
<dbReference type="Proteomes" id="UP000582837">
    <property type="component" value="Unassembled WGS sequence"/>
</dbReference>
<evidence type="ECO:0000313" key="3">
    <source>
        <dbReference type="Proteomes" id="UP000582837"/>
    </source>
</evidence>
<keyword evidence="3" id="KW-1185">Reference proteome</keyword>
<evidence type="ECO:0000313" key="2">
    <source>
        <dbReference type="EMBL" id="MBB6073014.1"/>
    </source>
</evidence>
<gene>
    <name evidence="2" type="ORF">HNQ61_004680</name>
</gene>
<keyword evidence="1" id="KW-0732">Signal</keyword>
<dbReference type="EMBL" id="JACHIA010000020">
    <property type="protein sequence ID" value="MBB6073014.1"/>
    <property type="molecule type" value="Genomic_DNA"/>
</dbReference>
<protein>
    <recommendedName>
        <fullName evidence="4">DNRLRE domain-containing protein</fullName>
    </recommendedName>
</protein>
<comment type="caution">
    <text evidence="2">The sequence shown here is derived from an EMBL/GenBank/DDBJ whole genome shotgun (WGS) entry which is preliminary data.</text>
</comment>
<accession>A0A841H4V9</accession>
<reference evidence="2 3" key="1">
    <citation type="submission" date="2020-08" db="EMBL/GenBank/DDBJ databases">
        <title>Genomic Encyclopedia of Type Strains, Phase IV (KMG-IV): sequencing the most valuable type-strain genomes for metagenomic binning, comparative biology and taxonomic classification.</title>
        <authorList>
            <person name="Goeker M."/>
        </authorList>
    </citation>
    <scope>NUCLEOTIDE SEQUENCE [LARGE SCALE GENOMIC DNA]</scope>
    <source>
        <strain evidence="2 3">DSM 29007</strain>
    </source>
</reference>